<dbReference type="Proteomes" id="UP000887540">
    <property type="component" value="Unplaced"/>
</dbReference>
<keyword evidence="5" id="KW-1133">Transmembrane helix</keyword>
<name>A0A914DED5_9BILA</name>
<dbReference type="PANTHER" id="PTHR46041">
    <property type="entry name" value="MITOCHONDRIAL INNER MEMBRANE PROTEASE SUBUNIT 2"/>
    <property type="match status" value="1"/>
</dbReference>
<dbReference type="GO" id="GO:0042720">
    <property type="term" value="C:mitochondrial inner membrane peptidase complex"/>
    <property type="evidence" value="ECO:0007669"/>
    <property type="project" value="InterPro"/>
</dbReference>
<evidence type="ECO:0000256" key="3">
    <source>
        <dbReference type="ARBA" id="ARBA00022692"/>
    </source>
</evidence>
<dbReference type="GO" id="GO:0006627">
    <property type="term" value="P:protein processing involved in protein targeting to mitochondrion"/>
    <property type="evidence" value="ECO:0007669"/>
    <property type="project" value="InterPro"/>
</dbReference>
<feature type="domain" description="Peptidase S26" evidence="7">
    <location>
        <begin position="44"/>
        <end position="86"/>
    </location>
</feature>
<dbReference type="PANTHER" id="PTHR46041:SF2">
    <property type="entry name" value="MITOCHONDRIAL INNER MEMBRANE PROTEASE SUBUNIT 2"/>
    <property type="match status" value="1"/>
</dbReference>
<dbReference type="SUPFAM" id="SSF51306">
    <property type="entry name" value="LexA/Signal peptidase"/>
    <property type="match status" value="1"/>
</dbReference>
<keyword evidence="4" id="KW-0378">Hydrolase</keyword>
<protein>
    <submittedName>
        <fullName evidence="9">Peptidase S26 domain-containing protein</fullName>
    </submittedName>
</protein>
<evidence type="ECO:0000313" key="9">
    <source>
        <dbReference type="WBParaSite" id="ACRNAN_scaffold2385.g25734.t1"/>
    </source>
</evidence>
<dbReference type="CDD" id="cd06530">
    <property type="entry name" value="S26_SPase_I"/>
    <property type="match status" value="1"/>
</dbReference>
<keyword evidence="3" id="KW-0812">Transmembrane</keyword>
<dbReference type="InterPro" id="IPR019533">
    <property type="entry name" value="Peptidase_S26"/>
</dbReference>
<comment type="subcellular location">
    <subcellularLocation>
        <location evidence="1">Membrane</location>
        <topology evidence="1">Single-pass membrane protein</topology>
    </subcellularLocation>
</comment>
<dbReference type="WBParaSite" id="ACRNAN_scaffold2385.g25734.t1">
    <property type="protein sequence ID" value="ACRNAN_scaffold2385.g25734.t1"/>
    <property type="gene ID" value="ACRNAN_scaffold2385.g25734"/>
</dbReference>
<keyword evidence="6" id="KW-0472">Membrane</keyword>
<dbReference type="GO" id="GO:0006465">
    <property type="term" value="P:signal peptide processing"/>
    <property type="evidence" value="ECO:0007669"/>
    <property type="project" value="InterPro"/>
</dbReference>
<evidence type="ECO:0000256" key="5">
    <source>
        <dbReference type="ARBA" id="ARBA00022989"/>
    </source>
</evidence>
<dbReference type="GO" id="GO:0004252">
    <property type="term" value="F:serine-type endopeptidase activity"/>
    <property type="evidence" value="ECO:0007669"/>
    <property type="project" value="InterPro"/>
</dbReference>
<accession>A0A914DED5</accession>
<dbReference type="AlphaFoldDB" id="A0A914DED5"/>
<dbReference type="Pfam" id="PF10502">
    <property type="entry name" value="Peptidase_S26"/>
    <property type="match status" value="1"/>
</dbReference>
<evidence type="ECO:0000256" key="6">
    <source>
        <dbReference type="ARBA" id="ARBA00023136"/>
    </source>
</evidence>
<evidence type="ECO:0000256" key="1">
    <source>
        <dbReference type="ARBA" id="ARBA00004167"/>
    </source>
</evidence>
<keyword evidence="8" id="KW-1185">Reference proteome</keyword>
<reference evidence="9" key="1">
    <citation type="submission" date="2022-11" db="UniProtKB">
        <authorList>
            <consortium name="WormBaseParasite"/>
        </authorList>
    </citation>
    <scope>IDENTIFICATION</scope>
</reference>
<dbReference type="InterPro" id="IPR036286">
    <property type="entry name" value="LexA/Signal_pep-like_sf"/>
</dbReference>
<evidence type="ECO:0000256" key="4">
    <source>
        <dbReference type="ARBA" id="ARBA00022801"/>
    </source>
</evidence>
<evidence type="ECO:0000259" key="7">
    <source>
        <dbReference type="Pfam" id="PF10502"/>
    </source>
</evidence>
<keyword evidence="2" id="KW-0645">Protease</keyword>
<dbReference type="InterPro" id="IPR037730">
    <property type="entry name" value="IMP2"/>
</dbReference>
<organism evidence="8 9">
    <name type="scientific">Acrobeloides nanus</name>
    <dbReference type="NCBI Taxonomy" id="290746"/>
    <lineage>
        <taxon>Eukaryota</taxon>
        <taxon>Metazoa</taxon>
        <taxon>Ecdysozoa</taxon>
        <taxon>Nematoda</taxon>
        <taxon>Chromadorea</taxon>
        <taxon>Rhabditida</taxon>
        <taxon>Tylenchina</taxon>
        <taxon>Cephalobomorpha</taxon>
        <taxon>Cephaloboidea</taxon>
        <taxon>Cephalobidae</taxon>
        <taxon>Acrobeloides</taxon>
    </lineage>
</organism>
<evidence type="ECO:0000256" key="2">
    <source>
        <dbReference type="ARBA" id="ARBA00022670"/>
    </source>
</evidence>
<evidence type="ECO:0000313" key="8">
    <source>
        <dbReference type="Proteomes" id="UP000887540"/>
    </source>
</evidence>
<sequence length="95" mass="11269">MSRWIGEPKKDHIYSFKYPRDPRRKHIKRLKYKSGDIVRAKSMETTTIPQKHFWMVSDNRDTGNDSFVYGPVSRGLIEAEAKYIIWPSERIGKIQ</sequence>
<dbReference type="Gene3D" id="2.10.109.10">
    <property type="entry name" value="Umud Fragment, subunit A"/>
    <property type="match status" value="1"/>
</dbReference>
<proteinExistence type="predicted"/>